<evidence type="ECO:0000313" key="4">
    <source>
        <dbReference type="Proteomes" id="UP000494249"/>
    </source>
</evidence>
<sequence>MAKPFLSTLRPGRRGDRRGVDPRATARMHPSSVAIAVAFAASAPALAQANCFDDAAAYQHVNPLILRAIAWQESRNQPGATHLNANGSTDYGVMQINSIHLGALSRYGITRDELMAPCKNIYIAAWQLRRQIVKYGNTWAAVGAYHSATPVLRDRYARQIAAILRAWNVLPDERNTATGIERVSGSRDAQR</sequence>
<dbReference type="InterPro" id="IPR008258">
    <property type="entry name" value="Transglycosylase_SLT_dom_1"/>
</dbReference>
<feature type="domain" description="Transglycosylase SLT" evidence="2">
    <location>
        <begin position="51"/>
        <end position="149"/>
    </location>
</feature>
<dbReference type="CDD" id="cd13400">
    <property type="entry name" value="LT_IagB-like"/>
    <property type="match status" value="1"/>
</dbReference>
<evidence type="ECO:0000259" key="2">
    <source>
        <dbReference type="Pfam" id="PF01464"/>
    </source>
</evidence>
<dbReference type="Pfam" id="PF01464">
    <property type="entry name" value="SLT"/>
    <property type="match status" value="1"/>
</dbReference>
<feature type="region of interest" description="Disordered" evidence="1">
    <location>
        <begin position="1"/>
        <end position="25"/>
    </location>
</feature>
<protein>
    <recommendedName>
        <fullName evidence="2">Transglycosylase SLT domain-containing protein</fullName>
    </recommendedName>
</protein>
<dbReference type="AlphaFoldDB" id="A0A6J5AJB1"/>
<dbReference type="SUPFAM" id="SSF53955">
    <property type="entry name" value="Lysozyme-like"/>
    <property type="match status" value="1"/>
</dbReference>
<evidence type="ECO:0000256" key="1">
    <source>
        <dbReference type="SAM" id="MobiDB-lite"/>
    </source>
</evidence>
<proteinExistence type="predicted"/>
<dbReference type="Gene3D" id="1.10.530.10">
    <property type="match status" value="1"/>
</dbReference>
<gene>
    <name evidence="3" type="ORF">LMG22037_01938</name>
</gene>
<evidence type="ECO:0000313" key="3">
    <source>
        <dbReference type="EMBL" id="CAB3670507.1"/>
    </source>
</evidence>
<accession>A0A6J5AJB1</accession>
<reference evidence="3 4" key="1">
    <citation type="submission" date="2020-04" db="EMBL/GenBank/DDBJ databases">
        <authorList>
            <person name="De Canck E."/>
        </authorList>
    </citation>
    <scope>NUCLEOTIDE SEQUENCE [LARGE SCALE GENOMIC DNA]</scope>
    <source>
        <strain evidence="3 4">LMG 22037</strain>
    </source>
</reference>
<dbReference type="InterPro" id="IPR023346">
    <property type="entry name" value="Lysozyme-like_dom_sf"/>
</dbReference>
<dbReference type="EMBL" id="CADIKB010000006">
    <property type="protein sequence ID" value="CAB3670507.1"/>
    <property type="molecule type" value="Genomic_DNA"/>
</dbReference>
<dbReference type="Proteomes" id="UP000494249">
    <property type="component" value="Unassembled WGS sequence"/>
</dbReference>
<organism evidence="3 4">
    <name type="scientific">Paraburkholderia phenoliruptrix</name>
    <dbReference type="NCBI Taxonomy" id="252970"/>
    <lineage>
        <taxon>Bacteria</taxon>
        <taxon>Pseudomonadati</taxon>
        <taxon>Pseudomonadota</taxon>
        <taxon>Betaproteobacteria</taxon>
        <taxon>Burkholderiales</taxon>
        <taxon>Burkholderiaceae</taxon>
        <taxon>Paraburkholderia</taxon>
    </lineage>
</organism>
<name>A0A6J5AJB1_9BURK</name>